<keyword evidence="1" id="KW-0472">Membrane</keyword>
<evidence type="ECO:0000256" key="1">
    <source>
        <dbReference type="SAM" id="Phobius"/>
    </source>
</evidence>
<dbReference type="RefSeq" id="WP_121123152.1">
    <property type="nucleotide sequence ID" value="NZ_CP016604.1"/>
</dbReference>
<proteinExistence type="predicted"/>
<dbReference type="AlphaFoldDB" id="A0A420XGE7"/>
<dbReference type="OrthoDB" id="7062456at2"/>
<comment type="caution">
    <text evidence="2">The sequence shown here is derived from an EMBL/GenBank/DDBJ whole genome shotgun (WGS) entry which is preliminary data.</text>
</comment>
<reference evidence="2 3" key="1">
    <citation type="submission" date="2018-10" db="EMBL/GenBank/DDBJ databases">
        <title>Genomic Encyclopedia of Type Strains, Phase IV (KMG-IV): sequencing the most valuable type-strain genomes for metagenomic binning, comparative biology and taxonomic classification.</title>
        <authorList>
            <person name="Goeker M."/>
        </authorList>
    </citation>
    <scope>NUCLEOTIDE SEQUENCE [LARGE SCALE GENOMIC DNA]</scope>
    <source>
        <strain evidence="2 3">DSM 23800</strain>
    </source>
</reference>
<dbReference type="PANTHER" id="PTHR39174">
    <property type="entry name" value="INNER MEMBRANE PROTEIN-RELATED"/>
    <property type="match status" value="1"/>
</dbReference>
<dbReference type="EMBL" id="RBJC01000006">
    <property type="protein sequence ID" value="RKR71905.1"/>
    <property type="molecule type" value="Genomic_DNA"/>
</dbReference>
<dbReference type="PANTHER" id="PTHR39174:SF1">
    <property type="entry name" value="INNER MEMBRANE PROTEIN"/>
    <property type="match status" value="1"/>
</dbReference>
<sequence length="77" mass="9310">MKHHQQIKREVRWALWLTFIYLIGWVGFAYFLPSERGLLGFPIWFEFSCIYLSILFVLLTIVVIKNVYKNIDLEDKE</sequence>
<feature type="transmembrane region" description="Helical" evidence="1">
    <location>
        <begin position="12"/>
        <end position="31"/>
    </location>
</feature>
<evidence type="ECO:0000313" key="2">
    <source>
        <dbReference type="EMBL" id="RKR71905.1"/>
    </source>
</evidence>
<name>A0A420XGE7_9PAST</name>
<dbReference type="Proteomes" id="UP000280099">
    <property type="component" value="Unassembled WGS sequence"/>
</dbReference>
<dbReference type="Pfam" id="PF06196">
    <property type="entry name" value="DUF997"/>
    <property type="match status" value="1"/>
</dbReference>
<keyword evidence="3" id="KW-1185">Reference proteome</keyword>
<accession>A0A420XGE7</accession>
<keyword evidence="1" id="KW-0812">Transmembrane</keyword>
<protein>
    <submittedName>
        <fullName evidence="2">Putative membrane protein YhdT</fullName>
    </submittedName>
</protein>
<evidence type="ECO:0000313" key="3">
    <source>
        <dbReference type="Proteomes" id="UP000280099"/>
    </source>
</evidence>
<keyword evidence="1" id="KW-1133">Transmembrane helix</keyword>
<gene>
    <name evidence="2" type="ORF">DES31_1256</name>
</gene>
<feature type="transmembrane region" description="Helical" evidence="1">
    <location>
        <begin position="43"/>
        <end position="64"/>
    </location>
</feature>
<organism evidence="2 3">
    <name type="scientific">Otariodibacter oris</name>
    <dbReference type="NCBI Taxonomy" id="1032623"/>
    <lineage>
        <taxon>Bacteria</taxon>
        <taxon>Pseudomonadati</taxon>
        <taxon>Pseudomonadota</taxon>
        <taxon>Gammaproteobacteria</taxon>
        <taxon>Pasteurellales</taxon>
        <taxon>Pasteurellaceae</taxon>
        <taxon>Otariodibacter</taxon>
    </lineage>
</organism>
<dbReference type="InterPro" id="IPR010398">
    <property type="entry name" value="DUF997"/>
</dbReference>